<evidence type="ECO:0000313" key="3">
    <source>
        <dbReference type="Proteomes" id="UP000050509"/>
    </source>
</evidence>
<keyword evidence="1" id="KW-1133">Transmembrane helix</keyword>
<feature type="transmembrane region" description="Helical" evidence="1">
    <location>
        <begin position="12"/>
        <end position="36"/>
    </location>
</feature>
<dbReference type="EMBL" id="LJCR01000446">
    <property type="protein sequence ID" value="KPV52742.1"/>
    <property type="molecule type" value="Genomic_DNA"/>
</dbReference>
<dbReference type="Proteomes" id="UP000050509">
    <property type="component" value="Unassembled WGS sequence"/>
</dbReference>
<keyword evidence="3" id="KW-1185">Reference proteome</keyword>
<name>A0A0P9DH93_9CHLR</name>
<reference evidence="2 3" key="1">
    <citation type="submission" date="2015-09" db="EMBL/GenBank/DDBJ databases">
        <title>Draft genome sequence of Kouleothrix aurantiaca JCM 19913.</title>
        <authorList>
            <person name="Hemp J."/>
        </authorList>
    </citation>
    <scope>NUCLEOTIDE SEQUENCE [LARGE SCALE GENOMIC DNA]</scope>
    <source>
        <strain evidence="2 3">COM-B</strain>
    </source>
</reference>
<protein>
    <submittedName>
        <fullName evidence="2">Uncharacterized protein</fullName>
    </submittedName>
</protein>
<sequence>IPLAYRPTRAQIAAVSFLSVLALTAALIFSASYANLRLSARDGALHAGGAGLPVRRGVSLHAWVAKAPCRERLMSRSTDCKGQQGVQCFSNQLRCVADVQGKHQEPVISALTFENCYQLRLAKAGNWTI</sequence>
<proteinExistence type="predicted"/>
<evidence type="ECO:0000256" key="1">
    <source>
        <dbReference type="SAM" id="Phobius"/>
    </source>
</evidence>
<dbReference type="AlphaFoldDB" id="A0A0P9DH93"/>
<accession>A0A0P9DH93</accession>
<keyword evidence="1" id="KW-0812">Transmembrane</keyword>
<comment type="caution">
    <text evidence="2">The sequence shown here is derived from an EMBL/GenBank/DDBJ whole genome shotgun (WGS) entry which is preliminary data.</text>
</comment>
<evidence type="ECO:0000313" key="2">
    <source>
        <dbReference type="EMBL" id="KPV52742.1"/>
    </source>
</evidence>
<organism evidence="2 3">
    <name type="scientific">Kouleothrix aurantiaca</name>
    <dbReference type="NCBI Taxonomy" id="186479"/>
    <lineage>
        <taxon>Bacteria</taxon>
        <taxon>Bacillati</taxon>
        <taxon>Chloroflexota</taxon>
        <taxon>Chloroflexia</taxon>
        <taxon>Chloroflexales</taxon>
        <taxon>Roseiflexineae</taxon>
        <taxon>Roseiflexaceae</taxon>
        <taxon>Kouleothrix</taxon>
    </lineage>
</organism>
<gene>
    <name evidence="2" type="ORF">SE17_13680</name>
</gene>
<keyword evidence="1" id="KW-0472">Membrane</keyword>
<feature type="non-terminal residue" evidence="2">
    <location>
        <position position="1"/>
    </location>
</feature>